<dbReference type="InterPro" id="IPR051601">
    <property type="entry name" value="Serine_prot/Carboxylest_S33"/>
</dbReference>
<evidence type="ECO:0000256" key="4">
    <source>
        <dbReference type="SAM" id="MobiDB-lite"/>
    </source>
</evidence>
<dbReference type="Gene3D" id="3.40.50.1820">
    <property type="entry name" value="alpha/beta hydrolase"/>
    <property type="match status" value="1"/>
</dbReference>
<evidence type="ECO:0000313" key="7">
    <source>
        <dbReference type="EMBL" id="MPY41191.1"/>
    </source>
</evidence>
<evidence type="ECO:0000259" key="6">
    <source>
        <dbReference type="Pfam" id="PF08386"/>
    </source>
</evidence>
<dbReference type="OrthoDB" id="4006962at2"/>
<gene>
    <name evidence="7" type="ORF">FNH04_15110</name>
</gene>
<comment type="caution">
    <text evidence="7">The sequence shown here is derived from an EMBL/GenBank/DDBJ whole genome shotgun (WGS) entry which is preliminary data.</text>
</comment>
<proteinExistence type="inferred from homology"/>
<dbReference type="InterPro" id="IPR000073">
    <property type="entry name" value="AB_hydrolase_1"/>
</dbReference>
<dbReference type="PANTHER" id="PTHR43248:SF29">
    <property type="entry name" value="TRIPEPTIDYL AMINOPEPTIDASE"/>
    <property type="match status" value="1"/>
</dbReference>
<evidence type="ECO:0000256" key="3">
    <source>
        <dbReference type="ARBA" id="ARBA00022801"/>
    </source>
</evidence>
<protein>
    <submittedName>
        <fullName evidence="7">Alpha/beta hydrolase</fullName>
    </submittedName>
</protein>
<feature type="compositionally biased region" description="Pro residues" evidence="4">
    <location>
        <begin position="362"/>
        <end position="375"/>
    </location>
</feature>
<sequence length="563" mass="60236">MPLSGFTAGRRHCAAALTATVICSTMVTGPGLARAGGAPTPPVPAPRLDWSPCIPGGRFDCATAKVPLDYGAPGGRTVDLAVIRRKATDPGRRIGTLFYNPGGPGGPGTVQMPQNYESFPQEVRERFDIVSWDPRGIGNSTAMNCFADPEEATAWSASKPAGFPVGERERKTWIAAYKDLTRRCQQRDPELLRHVSTADTARDLDQLRQSVGESQLSYLGMSYGTILGATYANLFPGKVRAMVLDSNIDPQAWTNRASRSEPRPTTFLRMGADRSAAATLDQFLTLCGSTTTAHCAFSAGSPKATREKFDQLLRRLREHPVGTWTYAGTVGDAINSLYIVHPGWTDLAGRLQDLWQGRVPEPSEPPTPSPIPHPNPYTGDEQGASVLCGDSPNPRDPGVYHALEEAAARAGDAGRFWAWAAEPCATWPTRAANQYNGPWNNPTAHPVLVVGTTYDPATPYAGAQAMAKELANARLLTNNGYGHTALVNSSSCVKAHESRYLIDGTLPPPGTTCRQDTPPFSSPRPHGGVDTGGGAMAGAVSGHQPSSGEFRRLKRLVHPPILP</sequence>
<dbReference type="Pfam" id="PF08386">
    <property type="entry name" value="Abhydrolase_4"/>
    <property type="match status" value="1"/>
</dbReference>
<dbReference type="AlphaFoldDB" id="A0A5N8W115"/>
<name>A0A5N8W115_9ACTN</name>
<evidence type="ECO:0000313" key="8">
    <source>
        <dbReference type="Proteomes" id="UP000326979"/>
    </source>
</evidence>
<accession>A0A5N8W115</accession>
<evidence type="ECO:0000259" key="5">
    <source>
        <dbReference type="Pfam" id="PF00561"/>
    </source>
</evidence>
<feature type="region of interest" description="Disordered" evidence="4">
    <location>
        <begin position="357"/>
        <end position="397"/>
    </location>
</feature>
<dbReference type="InterPro" id="IPR013595">
    <property type="entry name" value="Pept_S33_TAP-like_C"/>
</dbReference>
<evidence type="ECO:0000256" key="2">
    <source>
        <dbReference type="ARBA" id="ARBA00022729"/>
    </source>
</evidence>
<feature type="domain" description="AB hydrolase-1" evidence="5">
    <location>
        <begin position="104"/>
        <end position="255"/>
    </location>
</feature>
<dbReference type="GO" id="GO:0016787">
    <property type="term" value="F:hydrolase activity"/>
    <property type="evidence" value="ECO:0007669"/>
    <property type="project" value="UniProtKB-KW"/>
</dbReference>
<dbReference type="RefSeq" id="WP_152784399.1">
    <property type="nucleotide sequence ID" value="NZ_BAABEQ010000101.1"/>
</dbReference>
<comment type="similarity">
    <text evidence="1">Belongs to the peptidase S33 family.</text>
</comment>
<dbReference type="EMBL" id="VJZE01000085">
    <property type="protein sequence ID" value="MPY41191.1"/>
    <property type="molecule type" value="Genomic_DNA"/>
</dbReference>
<feature type="domain" description="Peptidase S33 tripeptidyl aminopeptidase-like C-terminal" evidence="6">
    <location>
        <begin position="413"/>
        <end position="513"/>
    </location>
</feature>
<dbReference type="PANTHER" id="PTHR43248">
    <property type="entry name" value="2-SUCCINYL-6-HYDROXY-2,4-CYCLOHEXADIENE-1-CARBOXYLATE SYNTHASE"/>
    <property type="match status" value="1"/>
</dbReference>
<organism evidence="7 8">
    <name type="scientific">Streptomyces phyllanthi</name>
    <dbReference type="NCBI Taxonomy" id="1803180"/>
    <lineage>
        <taxon>Bacteria</taxon>
        <taxon>Bacillati</taxon>
        <taxon>Actinomycetota</taxon>
        <taxon>Actinomycetes</taxon>
        <taxon>Kitasatosporales</taxon>
        <taxon>Streptomycetaceae</taxon>
        <taxon>Streptomyces</taxon>
    </lineage>
</organism>
<keyword evidence="2" id="KW-0732">Signal</keyword>
<dbReference type="InterPro" id="IPR029058">
    <property type="entry name" value="AB_hydrolase_fold"/>
</dbReference>
<keyword evidence="3 7" id="KW-0378">Hydrolase</keyword>
<dbReference type="Pfam" id="PF00561">
    <property type="entry name" value="Abhydrolase_1"/>
    <property type="match status" value="1"/>
</dbReference>
<dbReference type="SUPFAM" id="SSF53474">
    <property type="entry name" value="alpha/beta-Hydrolases"/>
    <property type="match status" value="1"/>
</dbReference>
<reference evidence="7 8" key="1">
    <citation type="submission" date="2019-07" db="EMBL/GenBank/DDBJ databases">
        <title>New species of Amycolatopsis and Streptomyces.</title>
        <authorList>
            <person name="Duangmal K."/>
            <person name="Teo W.F.A."/>
            <person name="Lipun K."/>
        </authorList>
    </citation>
    <scope>NUCLEOTIDE SEQUENCE [LARGE SCALE GENOMIC DNA]</scope>
    <source>
        <strain evidence="7 8">TISTR 2346</strain>
    </source>
</reference>
<feature type="region of interest" description="Disordered" evidence="4">
    <location>
        <begin position="503"/>
        <end position="563"/>
    </location>
</feature>
<dbReference type="Proteomes" id="UP000326979">
    <property type="component" value="Unassembled WGS sequence"/>
</dbReference>
<evidence type="ECO:0000256" key="1">
    <source>
        <dbReference type="ARBA" id="ARBA00010088"/>
    </source>
</evidence>
<keyword evidence="8" id="KW-1185">Reference proteome</keyword>